<dbReference type="OrthoDB" id="1417373at2"/>
<organism evidence="1 2">
    <name type="scientific">Morganella psychrotolerans</name>
    <dbReference type="NCBI Taxonomy" id="368603"/>
    <lineage>
        <taxon>Bacteria</taxon>
        <taxon>Pseudomonadati</taxon>
        <taxon>Pseudomonadota</taxon>
        <taxon>Gammaproteobacteria</taxon>
        <taxon>Enterobacterales</taxon>
        <taxon>Morganellaceae</taxon>
        <taxon>Morganella</taxon>
    </lineage>
</organism>
<dbReference type="PROSITE" id="PS51257">
    <property type="entry name" value="PROKAR_LIPOPROTEIN"/>
    <property type="match status" value="1"/>
</dbReference>
<keyword evidence="2" id="KW-1185">Reference proteome</keyword>
<evidence type="ECO:0000313" key="1">
    <source>
        <dbReference type="EMBL" id="OBU02692.1"/>
    </source>
</evidence>
<evidence type="ECO:0000313" key="2">
    <source>
        <dbReference type="Proteomes" id="UP000092377"/>
    </source>
</evidence>
<dbReference type="RefSeq" id="WP_067406347.1">
    <property type="nucleotide sequence ID" value="NZ_LZEY01000060.1"/>
</dbReference>
<dbReference type="AlphaFoldDB" id="A0A1B8H0U8"/>
<accession>A0A1B8H0U8</accession>
<name>A0A1B8H0U8_9GAMM</name>
<protein>
    <recommendedName>
        <fullName evidence="3">Lipoprotein</fullName>
    </recommendedName>
</protein>
<reference evidence="2" key="1">
    <citation type="submission" date="2016-06" db="EMBL/GenBank/DDBJ databases">
        <authorList>
            <person name="Butler K."/>
        </authorList>
    </citation>
    <scope>NUCLEOTIDE SEQUENCE [LARGE SCALE GENOMIC DNA]</scope>
    <source>
        <strain evidence="2">GCSL-Mp20</strain>
    </source>
</reference>
<proteinExistence type="predicted"/>
<comment type="caution">
    <text evidence="1">The sequence shown here is derived from an EMBL/GenBank/DDBJ whole genome shotgun (WGS) entry which is preliminary data.</text>
</comment>
<gene>
    <name evidence="1" type="ORF">AYY18_11835</name>
</gene>
<sequence>MNIAITRYSLFALICFLQGCDDSTQPAMPEQSRYYFSNVTGDDLFFTLNGKSIHVAHRESGMLYLPVGLNHLETPQGQSIQFIAYPGNSGGIINPSRARYYSYTIYDDEMLHSPAFNSLVKQFEFDGHYYQGPLRTSNAELIDNNIFKCRYPGEVADVKAELESYVAGKKGMLTICFNEPEFRQFLKYHPRGVRLLPENTIITPDQDAEITFTYRLRDFNFADPQLQQGEKEIDAILTEYQHQKDVNKKRGLYNRYHAVLMSMAQSYRQAALRREKDNTAEKEESRKFSDFIQESGEIFGAGILPLTADDLPPAH</sequence>
<evidence type="ECO:0008006" key="3">
    <source>
        <dbReference type="Google" id="ProtNLM"/>
    </source>
</evidence>
<dbReference type="Proteomes" id="UP000092377">
    <property type="component" value="Unassembled WGS sequence"/>
</dbReference>
<dbReference type="EMBL" id="LZEY01000060">
    <property type="protein sequence ID" value="OBU02692.1"/>
    <property type="molecule type" value="Genomic_DNA"/>
</dbReference>